<reference evidence="2 3" key="1">
    <citation type="submission" date="2018-06" db="EMBL/GenBank/DDBJ databases">
        <title>Comparative genomics of Bradyrhizobium nodulating Arachidis hypogaea.</title>
        <authorList>
            <person name="Li Y."/>
        </authorList>
    </citation>
    <scope>NUCLEOTIDE SEQUENCE [LARGE SCALE GENOMIC DNA]</scope>
    <source>
        <strain evidence="2 3">CCBAU 051107</strain>
    </source>
</reference>
<sequence>MAGQMTSDDIFERYSRGATMPVPASAPTDDDIFSRYERKAEERASERPRERVVERPRPRGDVADMSGFNNRMVSSIPVVGPLFDKATAAAGATIQPLFVKPRNLNDLVTGETRPGSQPNWIDRYHANLAMQDEANRHYAEERPIASTAADIAGTGLLLGPASQTSLGARMMGLRGNSLGARVYQGAAGMGALETTSQLLKGNNPLDQGFLGPVPIAAAGGALGPMFGEAISSGANQLMHWLPRRTGELAGVNSVGRNMLVNALEGETPASIAEAKRRFGPSGMLADVNQAATDLAGGLADIPGPHKQIVREAFRQRAAGQGSRIMQSLDQNTVPHVPVADMTRAIEQARATGADPLYNQFRTMAVQPTKEIKALIPRLEKAGAFDLAEELSGISGNPINRKFFTGGPQKEFPTAETWDYVKRGLDRRISQSLDKAKPDKELARELLNLKSELISEIDKTPAGKVWRQARETYAEHSELLHQIEEGQKTFARNTRYDELAHELINLSTPERAARLQGARDAIQQVIENSVRGDTTARNMLLSRAGRQKLELLFGQKRADRLVTDLEAEVLGKGKVENVIGGSQTTPKRERVGAMLPAPSEMGYVSNLDITRPASFIPDWMKPQTILEGARAQRYSDAYSQIAPLLTRKMGDHNFNALTGELLSDHLRLSDLQKRLDRMGRAATLASAVSGPALHNKLLDDGDTRGSRSRSQR</sequence>
<evidence type="ECO:0000313" key="2">
    <source>
        <dbReference type="EMBL" id="QOZ67159.1"/>
    </source>
</evidence>
<dbReference type="AlphaFoldDB" id="A0AAE7NR43"/>
<accession>A0AAE7NR43</accession>
<gene>
    <name evidence="2" type="ORF">WN72_13165</name>
</gene>
<dbReference type="Proteomes" id="UP000594015">
    <property type="component" value="Chromosome"/>
</dbReference>
<name>A0AAE7NR43_9BRAD</name>
<organism evidence="2 3">
    <name type="scientific">Bradyrhizobium arachidis</name>
    <dbReference type="NCBI Taxonomy" id="858423"/>
    <lineage>
        <taxon>Bacteria</taxon>
        <taxon>Pseudomonadati</taxon>
        <taxon>Pseudomonadota</taxon>
        <taxon>Alphaproteobacteria</taxon>
        <taxon>Hyphomicrobiales</taxon>
        <taxon>Nitrobacteraceae</taxon>
        <taxon>Bradyrhizobium</taxon>
    </lineage>
</organism>
<evidence type="ECO:0000256" key="1">
    <source>
        <dbReference type="SAM" id="MobiDB-lite"/>
    </source>
</evidence>
<dbReference type="EMBL" id="CP030050">
    <property type="protein sequence ID" value="QOZ67159.1"/>
    <property type="molecule type" value="Genomic_DNA"/>
</dbReference>
<proteinExistence type="predicted"/>
<protein>
    <submittedName>
        <fullName evidence="2">Uncharacterized protein</fullName>
    </submittedName>
</protein>
<dbReference type="KEGG" id="barh:WN72_13165"/>
<feature type="region of interest" description="Disordered" evidence="1">
    <location>
        <begin position="1"/>
        <end position="32"/>
    </location>
</feature>
<evidence type="ECO:0000313" key="3">
    <source>
        <dbReference type="Proteomes" id="UP000594015"/>
    </source>
</evidence>
<dbReference type="RefSeq" id="WP_143130726.1">
    <property type="nucleotide sequence ID" value="NZ_CP030050.1"/>
</dbReference>